<dbReference type="EMBL" id="OX465078">
    <property type="protein sequence ID" value="CAI9273387.1"/>
    <property type="molecule type" value="Genomic_DNA"/>
</dbReference>
<dbReference type="Pfam" id="PF12776">
    <property type="entry name" value="Myb_DNA-bind_3"/>
    <property type="match status" value="1"/>
</dbReference>
<dbReference type="PANTHER" id="PTHR31704">
    <property type="entry name" value="MYB/SANT-LIKE DNA-BINDING DOMAIN PROTEIN-RELATED"/>
    <property type="match status" value="1"/>
</dbReference>
<organism evidence="3 4">
    <name type="scientific">Lactuca saligna</name>
    <name type="common">Willowleaf lettuce</name>
    <dbReference type="NCBI Taxonomy" id="75948"/>
    <lineage>
        <taxon>Eukaryota</taxon>
        <taxon>Viridiplantae</taxon>
        <taxon>Streptophyta</taxon>
        <taxon>Embryophyta</taxon>
        <taxon>Tracheophyta</taxon>
        <taxon>Spermatophyta</taxon>
        <taxon>Magnoliopsida</taxon>
        <taxon>eudicotyledons</taxon>
        <taxon>Gunneridae</taxon>
        <taxon>Pentapetalae</taxon>
        <taxon>asterids</taxon>
        <taxon>campanulids</taxon>
        <taxon>Asterales</taxon>
        <taxon>Asteraceae</taxon>
        <taxon>Cichorioideae</taxon>
        <taxon>Cichorieae</taxon>
        <taxon>Lactucinae</taxon>
        <taxon>Lactuca</taxon>
    </lineage>
</organism>
<evidence type="ECO:0000259" key="2">
    <source>
        <dbReference type="Pfam" id="PF12776"/>
    </source>
</evidence>
<sequence length="305" mass="34255">MGGKQHWSNQQLKCLLETCIEEVNKVGRKGLSLHKDSWNKLRSVLKEKYGMDLTHKQMKNAYDNLKAKYRGWVYLRNKTGNIYNPQTNTFTLTTEEWEEFKKGHPKAASLKTHPLPYPDLCVTLFGPSSFHRVQTLDIAYKPNYDLEDDDDIFCETSDPSADSPLCVAPDAAPNTSSKVDRPPCASADSPLSVSLDPTPDTSSKVDRPSKRAKTSNSSINLDDLALDMEKALRHLVKGKDGPTVEECYDRLKLVELDPLDPLFLAAFYIFGVSINMREAWMTLPAIPQVLKGWIKMTATGLGVFK</sequence>
<keyword evidence="4" id="KW-1185">Reference proteome</keyword>
<gene>
    <name evidence="3" type="ORF">LSALG_LOCUS13539</name>
</gene>
<dbReference type="Proteomes" id="UP001177003">
    <property type="component" value="Chromosome 2"/>
</dbReference>
<proteinExistence type="predicted"/>
<accession>A0AA36DWK5</accession>
<dbReference type="AlphaFoldDB" id="A0AA36DWK5"/>
<reference evidence="3" key="1">
    <citation type="submission" date="2023-04" db="EMBL/GenBank/DDBJ databases">
        <authorList>
            <person name="Vijverberg K."/>
            <person name="Xiong W."/>
            <person name="Schranz E."/>
        </authorList>
    </citation>
    <scope>NUCLEOTIDE SEQUENCE</scope>
</reference>
<evidence type="ECO:0000313" key="4">
    <source>
        <dbReference type="Proteomes" id="UP001177003"/>
    </source>
</evidence>
<feature type="domain" description="Myb/SANT-like" evidence="2">
    <location>
        <begin position="6"/>
        <end position="100"/>
    </location>
</feature>
<dbReference type="PANTHER" id="PTHR31704:SF40">
    <property type="entry name" value="MYB_SANT-LIKE DOMAIN-CONTAINING PROTEIN"/>
    <property type="match status" value="1"/>
</dbReference>
<name>A0AA36DWK5_LACSI</name>
<evidence type="ECO:0000313" key="3">
    <source>
        <dbReference type="EMBL" id="CAI9273387.1"/>
    </source>
</evidence>
<protein>
    <recommendedName>
        <fullName evidence="2">Myb/SANT-like domain-containing protein</fullName>
    </recommendedName>
</protein>
<evidence type="ECO:0000256" key="1">
    <source>
        <dbReference type="SAM" id="MobiDB-lite"/>
    </source>
</evidence>
<feature type="region of interest" description="Disordered" evidence="1">
    <location>
        <begin position="164"/>
        <end position="216"/>
    </location>
</feature>
<dbReference type="InterPro" id="IPR024752">
    <property type="entry name" value="Myb/SANT-like_dom"/>
</dbReference>